<proteinExistence type="inferred from homology"/>
<dbReference type="OrthoDB" id="4062651at2759"/>
<evidence type="ECO:0000256" key="9">
    <source>
        <dbReference type="ARBA" id="ARBA00051693"/>
    </source>
</evidence>
<dbReference type="EMBL" id="CAJVPS010000001">
    <property type="protein sequence ID" value="CAG8437404.1"/>
    <property type="molecule type" value="Genomic_DNA"/>
</dbReference>
<dbReference type="SUPFAM" id="SSF52058">
    <property type="entry name" value="L domain-like"/>
    <property type="match status" value="1"/>
</dbReference>
<name>A0A9N8V0V1_9GLOM</name>
<dbReference type="PANTHER" id="PTHR48013">
    <property type="entry name" value="DUAL SPECIFICITY MITOGEN-ACTIVATED PROTEIN KINASE KINASE 5-RELATED"/>
    <property type="match status" value="1"/>
</dbReference>
<evidence type="ECO:0000313" key="14">
    <source>
        <dbReference type="Proteomes" id="UP000789508"/>
    </source>
</evidence>
<feature type="domain" description="Protein kinase" evidence="12">
    <location>
        <begin position="424"/>
        <end position="519"/>
    </location>
</feature>
<evidence type="ECO:0000256" key="7">
    <source>
        <dbReference type="ARBA" id="ARBA00049014"/>
    </source>
</evidence>
<dbReference type="AlphaFoldDB" id="A0A9N8V0V1"/>
<dbReference type="Proteomes" id="UP000789508">
    <property type="component" value="Unassembled WGS sequence"/>
</dbReference>
<comment type="catalytic activity">
    <reaction evidence="8">
        <text>L-threonyl-[protein] + ATP = O-phospho-L-threonyl-[protein] + ADP + H(+)</text>
        <dbReference type="Rhea" id="RHEA:46608"/>
        <dbReference type="Rhea" id="RHEA-COMP:11060"/>
        <dbReference type="Rhea" id="RHEA-COMP:11605"/>
        <dbReference type="ChEBI" id="CHEBI:15378"/>
        <dbReference type="ChEBI" id="CHEBI:30013"/>
        <dbReference type="ChEBI" id="CHEBI:30616"/>
        <dbReference type="ChEBI" id="CHEBI:61977"/>
        <dbReference type="ChEBI" id="CHEBI:456216"/>
        <dbReference type="EC" id="2.7.12.2"/>
    </reaction>
</comment>
<evidence type="ECO:0000256" key="5">
    <source>
        <dbReference type="ARBA" id="ARBA00038035"/>
    </source>
</evidence>
<dbReference type="PROSITE" id="PS00107">
    <property type="entry name" value="PROTEIN_KINASE_ATP"/>
    <property type="match status" value="1"/>
</dbReference>
<keyword evidence="2 10" id="KW-0547">Nucleotide-binding</keyword>
<comment type="similarity">
    <text evidence="5">Belongs to the protein kinase superfamily. STE Ser/Thr protein kinase family. MAP kinase kinase subfamily.</text>
</comment>
<comment type="catalytic activity">
    <reaction evidence="9">
        <text>L-tyrosyl-[protein] + ATP = O-phospho-L-tyrosyl-[protein] + ADP + H(+)</text>
        <dbReference type="Rhea" id="RHEA:10596"/>
        <dbReference type="Rhea" id="RHEA-COMP:10136"/>
        <dbReference type="Rhea" id="RHEA-COMP:20101"/>
        <dbReference type="ChEBI" id="CHEBI:15378"/>
        <dbReference type="ChEBI" id="CHEBI:30616"/>
        <dbReference type="ChEBI" id="CHEBI:46858"/>
        <dbReference type="ChEBI" id="CHEBI:61978"/>
        <dbReference type="ChEBI" id="CHEBI:456216"/>
        <dbReference type="EC" id="2.7.12.2"/>
    </reaction>
</comment>
<dbReference type="GO" id="GO:0004708">
    <property type="term" value="F:MAP kinase kinase activity"/>
    <property type="evidence" value="ECO:0007669"/>
    <property type="project" value="UniProtKB-EC"/>
</dbReference>
<dbReference type="InterPro" id="IPR017441">
    <property type="entry name" value="Protein_kinase_ATP_BS"/>
</dbReference>
<feature type="binding site" evidence="10">
    <location>
        <position position="452"/>
    </location>
    <ligand>
        <name>ATP</name>
        <dbReference type="ChEBI" id="CHEBI:30616"/>
    </ligand>
</feature>
<evidence type="ECO:0000256" key="8">
    <source>
        <dbReference type="ARBA" id="ARBA00049299"/>
    </source>
</evidence>
<evidence type="ECO:0000256" key="6">
    <source>
        <dbReference type="ARBA" id="ARBA00038999"/>
    </source>
</evidence>
<reference evidence="13" key="1">
    <citation type="submission" date="2021-06" db="EMBL/GenBank/DDBJ databases">
        <authorList>
            <person name="Kallberg Y."/>
            <person name="Tangrot J."/>
            <person name="Rosling A."/>
        </authorList>
    </citation>
    <scope>NUCLEOTIDE SEQUENCE</scope>
    <source>
        <strain evidence="13">FL130A</strain>
    </source>
</reference>
<evidence type="ECO:0000313" key="13">
    <source>
        <dbReference type="EMBL" id="CAG8437404.1"/>
    </source>
</evidence>
<comment type="caution">
    <text evidence="13">The sequence shown here is derived from an EMBL/GenBank/DDBJ whole genome shotgun (WGS) entry which is preliminary data.</text>
</comment>
<feature type="coiled-coil region" evidence="11">
    <location>
        <begin position="145"/>
        <end position="172"/>
    </location>
</feature>
<evidence type="ECO:0000259" key="12">
    <source>
        <dbReference type="PROSITE" id="PS50011"/>
    </source>
</evidence>
<feature type="domain" description="Protein kinase" evidence="12">
    <location>
        <begin position="1"/>
        <end position="178"/>
    </location>
</feature>
<accession>A0A9N8V0V1</accession>
<dbReference type="InterPro" id="IPR011009">
    <property type="entry name" value="Kinase-like_dom_sf"/>
</dbReference>
<keyword evidence="4 10" id="KW-0067">ATP-binding</keyword>
<dbReference type="InterPro" id="IPR032675">
    <property type="entry name" value="LRR_dom_sf"/>
</dbReference>
<dbReference type="PANTHER" id="PTHR48013:SF9">
    <property type="entry name" value="DUAL SPECIFICITY MITOGEN-ACTIVATED PROTEIN KINASE KINASE 5"/>
    <property type="match status" value="1"/>
</dbReference>
<protein>
    <recommendedName>
        <fullName evidence="6">mitogen-activated protein kinase kinase</fullName>
        <ecNumber evidence="6">2.7.12.2</ecNumber>
    </recommendedName>
</protein>
<dbReference type="GO" id="GO:0005524">
    <property type="term" value="F:ATP binding"/>
    <property type="evidence" value="ECO:0007669"/>
    <property type="project" value="UniProtKB-UniRule"/>
</dbReference>
<evidence type="ECO:0000256" key="3">
    <source>
        <dbReference type="ARBA" id="ARBA00022777"/>
    </source>
</evidence>
<dbReference type="InterPro" id="IPR000719">
    <property type="entry name" value="Prot_kinase_dom"/>
</dbReference>
<gene>
    <name evidence="13" type="ORF">ALEPTO_LOCUS17</name>
</gene>
<evidence type="ECO:0000256" key="2">
    <source>
        <dbReference type="ARBA" id="ARBA00022741"/>
    </source>
</evidence>
<feature type="coiled-coil region" evidence="11">
    <location>
        <begin position="338"/>
        <end position="410"/>
    </location>
</feature>
<sequence length="519" mass="60131">MALLFQISQGLNQIHENKLIHKDFHIGNILSRDSGCVISDFGLSSLFNTEVEKKGKIFGVLPYIAPELLRSKSSCFTPASDIYAFAMIAYEILTNVRPHFNKNWKDDKNTKDSEFYKQFLECEKHNKSVQIVIQDISQEVNLKLNQEKQNEINLLESKLDSLKISLNEVQKLSFSEFVKARKEFIRDEENEILRKKMKAINGTMKKDDSLKKLVKQINKYCDEIVRLGNEITTIDIEIEYEDFEESLIIENYPNLTKIEIADTNKVEKLTLKNLLSLENCSITNCKLEKLVIENCPKLSEINVRNNSLIELEFTKNLNSLIKLEVDGNKEIVSGISEEESNRRELLSLKEENKKLEIKNKILKEKFEEISSLIKSLKTKPVNDPKTTEIIEALEKNVRQIIDENTKLKDELEQFKPLFNEEAPIIEASKLGEGSFGEVYKGVWKTQFAAIKKAFTNPADEKELAKIRKELKILKNLRSSYTIQYYGEYQKENDIYIIMEYAEHGSLTKFITDNKDKDHD</sequence>
<organism evidence="13 14">
    <name type="scientific">Ambispora leptoticha</name>
    <dbReference type="NCBI Taxonomy" id="144679"/>
    <lineage>
        <taxon>Eukaryota</taxon>
        <taxon>Fungi</taxon>
        <taxon>Fungi incertae sedis</taxon>
        <taxon>Mucoromycota</taxon>
        <taxon>Glomeromycotina</taxon>
        <taxon>Glomeromycetes</taxon>
        <taxon>Archaeosporales</taxon>
        <taxon>Ambisporaceae</taxon>
        <taxon>Ambispora</taxon>
    </lineage>
</organism>
<dbReference type="Gene3D" id="1.10.510.10">
    <property type="entry name" value="Transferase(Phosphotransferase) domain 1"/>
    <property type="match status" value="2"/>
</dbReference>
<dbReference type="EC" id="2.7.12.2" evidence="6"/>
<evidence type="ECO:0000256" key="11">
    <source>
        <dbReference type="SAM" id="Coils"/>
    </source>
</evidence>
<evidence type="ECO:0000256" key="4">
    <source>
        <dbReference type="ARBA" id="ARBA00022840"/>
    </source>
</evidence>
<keyword evidence="1" id="KW-0808">Transferase</keyword>
<comment type="catalytic activity">
    <reaction evidence="7">
        <text>L-seryl-[protein] + ATP = O-phospho-L-seryl-[protein] + ADP + H(+)</text>
        <dbReference type="Rhea" id="RHEA:17989"/>
        <dbReference type="Rhea" id="RHEA-COMP:9863"/>
        <dbReference type="Rhea" id="RHEA-COMP:11604"/>
        <dbReference type="ChEBI" id="CHEBI:15378"/>
        <dbReference type="ChEBI" id="CHEBI:29999"/>
        <dbReference type="ChEBI" id="CHEBI:30616"/>
        <dbReference type="ChEBI" id="CHEBI:83421"/>
        <dbReference type="ChEBI" id="CHEBI:456216"/>
        <dbReference type="EC" id="2.7.12.2"/>
    </reaction>
</comment>
<keyword evidence="11" id="KW-0175">Coiled coil</keyword>
<dbReference type="Gene3D" id="3.80.10.10">
    <property type="entry name" value="Ribonuclease Inhibitor"/>
    <property type="match status" value="1"/>
</dbReference>
<evidence type="ECO:0000256" key="1">
    <source>
        <dbReference type="ARBA" id="ARBA00022679"/>
    </source>
</evidence>
<evidence type="ECO:0000256" key="10">
    <source>
        <dbReference type="PROSITE-ProRule" id="PRU10141"/>
    </source>
</evidence>
<dbReference type="SUPFAM" id="SSF56112">
    <property type="entry name" value="Protein kinase-like (PK-like)"/>
    <property type="match status" value="2"/>
</dbReference>
<dbReference type="Pfam" id="PF00069">
    <property type="entry name" value="Pkinase"/>
    <property type="match status" value="2"/>
</dbReference>
<keyword evidence="3" id="KW-0418">Kinase</keyword>
<dbReference type="PROSITE" id="PS50011">
    <property type="entry name" value="PROTEIN_KINASE_DOM"/>
    <property type="match status" value="2"/>
</dbReference>
<keyword evidence="14" id="KW-1185">Reference proteome</keyword>